<comment type="caution">
    <text evidence="2">The sequence shown here is derived from an EMBL/GenBank/DDBJ whole genome shotgun (WGS) entry which is preliminary data.</text>
</comment>
<dbReference type="Gene3D" id="3.90.550.20">
    <property type="match status" value="1"/>
</dbReference>
<dbReference type="Proteomes" id="UP000774617">
    <property type="component" value="Unassembled WGS sequence"/>
</dbReference>
<gene>
    <name evidence="2" type="ORF">B0J12DRAFT_773817</name>
</gene>
<dbReference type="Pfam" id="PF04488">
    <property type="entry name" value="Gly_transf_sug"/>
    <property type="match status" value="1"/>
</dbReference>
<dbReference type="PANTHER" id="PTHR31834">
    <property type="entry name" value="INITIATION-SPECIFIC ALPHA-1,6-MANNOSYLTRANSFERASE"/>
    <property type="match status" value="1"/>
</dbReference>
<organism evidence="2 3">
    <name type="scientific">Macrophomina phaseolina</name>
    <dbReference type="NCBI Taxonomy" id="35725"/>
    <lineage>
        <taxon>Eukaryota</taxon>
        <taxon>Fungi</taxon>
        <taxon>Dikarya</taxon>
        <taxon>Ascomycota</taxon>
        <taxon>Pezizomycotina</taxon>
        <taxon>Dothideomycetes</taxon>
        <taxon>Dothideomycetes incertae sedis</taxon>
        <taxon>Botryosphaeriales</taxon>
        <taxon>Botryosphaeriaceae</taxon>
        <taxon>Macrophomina</taxon>
    </lineage>
</organism>
<sequence length="325" mass="37364">MHCATSQRFSSWRRYAKSVKVASLACILLTIIWHSHACEKLFSRDESLNDFPKKIWQLSLYSSNDKREFTTNFSTEWQAKNPDYRYECLRDQAIDTFVLDTYRNDRRIRKAFDTIRHDPILQADFVRYLILLREGGIYADLDTRPQKSINDWIPSEYQDQTNIVIGVEIDKGRGQLWRDSPWTVQMSQFTIMAKANHPIIQRVVDNACRNIELFFNSTTDSNGSYFHISFDQVITLTGPKVFTAAVFQYLSQRMGAEMNGDEVSELNQPILLADVLILPVNGFASGQVHSNSGSPEDSTALVQHSWMGSWVSTHPHESSLLSYTD</sequence>
<evidence type="ECO:0000256" key="1">
    <source>
        <dbReference type="ARBA" id="ARBA00009003"/>
    </source>
</evidence>
<dbReference type="EMBL" id="JAGTJR010000065">
    <property type="protein sequence ID" value="KAH7021661.1"/>
    <property type="molecule type" value="Genomic_DNA"/>
</dbReference>
<evidence type="ECO:0000313" key="2">
    <source>
        <dbReference type="EMBL" id="KAH7021661.1"/>
    </source>
</evidence>
<dbReference type="InterPro" id="IPR029044">
    <property type="entry name" value="Nucleotide-diphossugar_trans"/>
</dbReference>
<comment type="similarity">
    <text evidence="1">Belongs to the glycosyltransferase 32 family.</text>
</comment>
<dbReference type="PANTHER" id="PTHR31834:SF8">
    <property type="entry name" value="TRANSFERASE, PUTATIVE (AFU_ORTHOLOGUE AFUA_6G14040)-RELATED"/>
    <property type="match status" value="1"/>
</dbReference>
<reference evidence="2 3" key="1">
    <citation type="journal article" date="2021" name="Nat. Commun.">
        <title>Genetic determinants of endophytism in the Arabidopsis root mycobiome.</title>
        <authorList>
            <person name="Mesny F."/>
            <person name="Miyauchi S."/>
            <person name="Thiergart T."/>
            <person name="Pickel B."/>
            <person name="Atanasova L."/>
            <person name="Karlsson M."/>
            <person name="Huettel B."/>
            <person name="Barry K.W."/>
            <person name="Haridas S."/>
            <person name="Chen C."/>
            <person name="Bauer D."/>
            <person name="Andreopoulos W."/>
            <person name="Pangilinan J."/>
            <person name="LaButti K."/>
            <person name="Riley R."/>
            <person name="Lipzen A."/>
            <person name="Clum A."/>
            <person name="Drula E."/>
            <person name="Henrissat B."/>
            <person name="Kohler A."/>
            <person name="Grigoriev I.V."/>
            <person name="Martin F.M."/>
            <person name="Hacquard S."/>
        </authorList>
    </citation>
    <scope>NUCLEOTIDE SEQUENCE [LARGE SCALE GENOMIC DNA]</scope>
    <source>
        <strain evidence="2 3">MPI-SDFR-AT-0080</strain>
    </source>
</reference>
<accession>A0ABQ8FS91</accession>
<dbReference type="GO" id="GO:0016740">
    <property type="term" value="F:transferase activity"/>
    <property type="evidence" value="ECO:0007669"/>
    <property type="project" value="UniProtKB-KW"/>
</dbReference>
<protein>
    <submittedName>
        <fullName evidence="2">Nucleotide-diphospho-sugar transferase</fullName>
    </submittedName>
</protein>
<keyword evidence="2" id="KW-0808">Transferase</keyword>
<dbReference type="InterPro" id="IPR007577">
    <property type="entry name" value="GlycoTrfase_DXD_sugar-bd_CS"/>
</dbReference>
<name>A0ABQ8FS91_9PEZI</name>
<dbReference type="SUPFAM" id="SSF53448">
    <property type="entry name" value="Nucleotide-diphospho-sugar transferases"/>
    <property type="match status" value="1"/>
</dbReference>
<keyword evidence="3" id="KW-1185">Reference proteome</keyword>
<proteinExistence type="inferred from homology"/>
<evidence type="ECO:0000313" key="3">
    <source>
        <dbReference type="Proteomes" id="UP000774617"/>
    </source>
</evidence>
<dbReference type="InterPro" id="IPR039367">
    <property type="entry name" value="Och1-like"/>
</dbReference>